<evidence type="ECO:0000256" key="1">
    <source>
        <dbReference type="ARBA" id="ARBA00004651"/>
    </source>
</evidence>
<name>A7NN33_ROSCS</name>
<evidence type="ECO:0000313" key="10">
    <source>
        <dbReference type="Proteomes" id="UP000000263"/>
    </source>
</evidence>
<dbReference type="Pfam" id="PF03547">
    <property type="entry name" value="Mem_trans"/>
    <property type="match status" value="1"/>
</dbReference>
<dbReference type="RefSeq" id="WP_012121389.1">
    <property type="nucleotide sequence ID" value="NC_009767.1"/>
</dbReference>
<dbReference type="PANTHER" id="PTHR36838">
    <property type="entry name" value="AUXIN EFFLUX CARRIER FAMILY PROTEIN"/>
    <property type="match status" value="1"/>
</dbReference>
<evidence type="ECO:0000256" key="2">
    <source>
        <dbReference type="ARBA" id="ARBA00010145"/>
    </source>
</evidence>
<dbReference type="AlphaFoldDB" id="A7NN33"/>
<keyword evidence="6 8" id="KW-1133">Transmembrane helix</keyword>
<dbReference type="KEGG" id="rca:Rcas_2903"/>
<dbReference type="PANTHER" id="PTHR36838:SF1">
    <property type="entry name" value="SLR1864 PROTEIN"/>
    <property type="match status" value="1"/>
</dbReference>
<keyword evidence="5 8" id="KW-0812">Transmembrane</keyword>
<dbReference type="STRING" id="383372.Rcas_2903"/>
<keyword evidence="7 8" id="KW-0472">Membrane</keyword>
<protein>
    <submittedName>
        <fullName evidence="9">Auxin Efflux Carrier</fullName>
    </submittedName>
</protein>
<evidence type="ECO:0000256" key="8">
    <source>
        <dbReference type="SAM" id="Phobius"/>
    </source>
</evidence>
<dbReference type="Gene3D" id="1.20.1530.20">
    <property type="match status" value="2"/>
</dbReference>
<feature type="transmembrane region" description="Helical" evidence="8">
    <location>
        <begin position="126"/>
        <end position="147"/>
    </location>
</feature>
<comment type="subcellular location">
    <subcellularLocation>
        <location evidence="1">Cell membrane</location>
        <topology evidence="1">Multi-pass membrane protein</topology>
    </subcellularLocation>
</comment>
<dbReference type="InterPro" id="IPR038770">
    <property type="entry name" value="Na+/solute_symporter_sf"/>
</dbReference>
<feature type="transmembrane region" description="Helical" evidence="8">
    <location>
        <begin position="159"/>
        <end position="179"/>
    </location>
</feature>
<proteinExistence type="inferred from homology"/>
<evidence type="ECO:0000256" key="3">
    <source>
        <dbReference type="ARBA" id="ARBA00022448"/>
    </source>
</evidence>
<evidence type="ECO:0000313" key="9">
    <source>
        <dbReference type="EMBL" id="ABU58965.1"/>
    </source>
</evidence>
<gene>
    <name evidence="9" type="ordered locus">Rcas_2903</name>
</gene>
<organism evidence="9 10">
    <name type="scientific">Roseiflexus castenholzii (strain DSM 13941 / HLO8)</name>
    <dbReference type="NCBI Taxonomy" id="383372"/>
    <lineage>
        <taxon>Bacteria</taxon>
        <taxon>Bacillati</taxon>
        <taxon>Chloroflexota</taxon>
        <taxon>Chloroflexia</taxon>
        <taxon>Chloroflexales</taxon>
        <taxon>Roseiflexineae</taxon>
        <taxon>Roseiflexaceae</taxon>
        <taxon>Roseiflexus</taxon>
    </lineage>
</organism>
<dbReference type="GO" id="GO:0005886">
    <property type="term" value="C:plasma membrane"/>
    <property type="evidence" value="ECO:0007669"/>
    <property type="project" value="UniProtKB-SubCell"/>
</dbReference>
<accession>A7NN33</accession>
<dbReference type="EMBL" id="CP000804">
    <property type="protein sequence ID" value="ABU58965.1"/>
    <property type="molecule type" value="Genomic_DNA"/>
</dbReference>
<keyword evidence="10" id="KW-1185">Reference proteome</keyword>
<dbReference type="GO" id="GO:0055085">
    <property type="term" value="P:transmembrane transport"/>
    <property type="evidence" value="ECO:0007669"/>
    <property type="project" value="InterPro"/>
</dbReference>
<evidence type="ECO:0000256" key="5">
    <source>
        <dbReference type="ARBA" id="ARBA00022692"/>
    </source>
</evidence>
<feature type="transmembrane region" description="Helical" evidence="8">
    <location>
        <begin position="191"/>
        <end position="211"/>
    </location>
</feature>
<dbReference type="InterPro" id="IPR004776">
    <property type="entry name" value="Mem_transp_PIN-like"/>
</dbReference>
<dbReference type="HOGENOM" id="CLU_056175_4_0_0"/>
<reference evidence="9 10" key="1">
    <citation type="submission" date="2007-08" db="EMBL/GenBank/DDBJ databases">
        <title>Complete sequence of Roseiflexus castenholzii DSM 13941.</title>
        <authorList>
            <consortium name="US DOE Joint Genome Institute"/>
            <person name="Copeland A."/>
            <person name="Lucas S."/>
            <person name="Lapidus A."/>
            <person name="Barry K."/>
            <person name="Glavina del Rio T."/>
            <person name="Dalin E."/>
            <person name="Tice H."/>
            <person name="Pitluck S."/>
            <person name="Thompson L.S."/>
            <person name="Brettin T."/>
            <person name="Bruce D."/>
            <person name="Detter J.C."/>
            <person name="Han C."/>
            <person name="Tapia R."/>
            <person name="Schmutz J."/>
            <person name="Larimer F."/>
            <person name="Land M."/>
            <person name="Hauser L."/>
            <person name="Kyrpides N."/>
            <person name="Mikhailova N."/>
            <person name="Bryant D.A."/>
            <person name="Hanada S."/>
            <person name="Tsukatani Y."/>
            <person name="Richardson P."/>
        </authorList>
    </citation>
    <scope>NUCLEOTIDE SEQUENCE [LARGE SCALE GENOMIC DNA]</scope>
    <source>
        <strain evidence="10">DSM 13941 / HLO8</strain>
    </source>
</reference>
<feature type="transmembrane region" description="Helical" evidence="8">
    <location>
        <begin position="283"/>
        <end position="306"/>
    </location>
</feature>
<sequence>MFFLSAFVDVLLPVAIVVASGYALRRRFDLDLPSLNRLSMYVLGPSLIVTTIVRIDVAGGEALRIIAASVAVCLGIGIIGLITGMVMRLERSSIVALLLCVMFMNSGNYGLPTSRFAFGEAGFQRALLYFIAQTILAQTLAVPIASAGRSDLKHAVRQMFAMPQIYAVAIGLLARFSGIDLPHRSDALGSVFRGIALMADAALPLLLLLLGMQLANGTHVEDVRLTAVVAVLRLGVSPILAYGIARALALDDLALRVVVLEASMPSAVNMVLYSLEFNARPRFVAGVVVVTTLLSLVTLTLLLTVLR</sequence>
<comment type="similarity">
    <text evidence="2">Belongs to the auxin efflux carrier (TC 2.A.69) family.</text>
</comment>
<dbReference type="OrthoDB" id="148377at2"/>
<feature type="transmembrane region" description="Helical" evidence="8">
    <location>
        <begin position="35"/>
        <end position="53"/>
    </location>
</feature>
<evidence type="ECO:0000256" key="6">
    <source>
        <dbReference type="ARBA" id="ARBA00022989"/>
    </source>
</evidence>
<feature type="transmembrane region" description="Helical" evidence="8">
    <location>
        <begin position="94"/>
        <end position="111"/>
    </location>
</feature>
<feature type="transmembrane region" description="Helical" evidence="8">
    <location>
        <begin position="6"/>
        <end position="23"/>
    </location>
</feature>
<feature type="transmembrane region" description="Helical" evidence="8">
    <location>
        <begin position="223"/>
        <end position="245"/>
    </location>
</feature>
<evidence type="ECO:0000256" key="4">
    <source>
        <dbReference type="ARBA" id="ARBA00022475"/>
    </source>
</evidence>
<keyword evidence="3" id="KW-0813">Transport</keyword>
<keyword evidence="4" id="KW-1003">Cell membrane</keyword>
<evidence type="ECO:0000256" key="7">
    <source>
        <dbReference type="ARBA" id="ARBA00023136"/>
    </source>
</evidence>
<dbReference type="eggNOG" id="COG0679">
    <property type="taxonomic scope" value="Bacteria"/>
</dbReference>
<feature type="transmembrane region" description="Helical" evidence="8">
    <location>
        <begin position="65"/>
        <end position="87"/>
    </location>
</feature>
<dbReference type="Proteomes" id="UP000000263">
    <property type="component" value="Chromosome"/>
</dbReference>